<feature type="compositionally biased region" description="Basic residues" evidence="1">
    <location>
        <begin position="19"/>
        <end position="35"/>
    </location>
</feature>
<evidence type="ECO:0000313" key="3">
    <source>
        <dbReference type="WBParaSite" id="Pan_g22876.t1"/>
    </source>
</evidence>
<feature type="compositionally biased region" description="Basic and acidic residues" evidence="1">
    <location>
        <begin position="1"/>
        <end position="18"/>
    </location>
</feature>
<protein>
    <submittedName>
        <fullName evidence="3">C2H2-type domain-containing protein</fullName>
    </submittedName>
</protein>
<feature type="region of interest" description="Disordered" evidence="1">
    <location>
        <begin position="1"/>
        <end position="40"/>
    </location>
</feature>
<dbReference type="Proteomes" id="UP000492821">
    <property type="component" value="Unassembled WGS sequence"/>
</dbReference>
<reference evidence="3" key="2">
    <citation type="submission" date="2020-10" db="UniProtKB">
        <authorList>
            <consortium name="WormBaseParasite"/>
        </authorList>
    </citation>
    <scope>IDENTIFICATION</scope>
</reference>
<sequence>MRVRSRELKRSRDYDGHHRSPPKHHKVSRRNKSPKMAKLSEVDDRNYRWIKCDHVQCGHRYLRREEERDEHSLKAMFDHAKLSSQSSLKHGESSNVKKEPMEDEPAPKLEKEAPTNEMPQSESPQSCICDTDGTCYMLTSSYVLPYFLPYCSPDNVCGTYVVLGLSGGNSNTDGLKSVTGSTLITVAEQADASGVVKPVTDPAFINAATISCDGCVQSYCKTPDD</sequence>
<feature type="region of interest" description="Disordered" evidence="1">
    <location>
        <begin position="79"/>
        <end position="124"/>
    </location>
</feature>
<proteinExistence type="predicted"/>
<accession>A0A7E4VMU5</accession>
<feature type="compositionally biased region" description="Basic and acidic residues" evidence="1">
    <location>
        <begin position="89"/>
        <end position="114"/>
    </location>
</feature>
<keyword evidence="2" id="KW-1185">Reference proteome</keyword>
<dbReference type="AlphaFoldDB" id="A0A7E4VMU5"/>
<reference evidence="2" key="1">
    <citation type="journal article" date="2013" name="Genetics">
        <title>The draft genome and transcriptome of Panagrellus redivivus are shaped by the harsh demands of a free-living lifestyle.</title>
        <authorList>
            <person name="Srinivasan J."/>
            <person name="Dillman A.R."/>
            <person name="Macchietto M.G."/>
            <person name="Heikkinen L."/>
            <person name="Lakso M."/>
            <person name="Fracchia K.M."/>
            <person name="Antoshechkin I."/>
            <person name="Mortazavi A."/>
            <person name="Wong G."/>
            <person name="Sternberg P.W."/>
        </authorList>
    </citation>
    <scope>NUCLEOTIDE SEQUENCE [LARGE SCALE GENOMIC DNA]</scope>
    <source>
        <strain evidence="2">MT8872</strain>
    </source>
</reference>
<name>A0A7E4VMU5_PANRE</name>
<dbReference type="WBParaSite" id="Pan_g22876.t1">
    <property type="protein sequence ID" value="Pan_g22876.t1"/>
    <property type="gene ID" value="Pan_g22876"/>
</dbReference>
<evidence type="ECO:0000256" key="1">
    <source>
        <dbReference type="SAM" id="MobiDB-lite"/>
    </source>
</evidence>
<organism evidence="2 3">
    <name type="scientific">Panagrellus redivivus</name>
    <name type="common">Microworm</name>
    <dbReference type="NCBI Taxonomy" id="6233"/>
    <lineage>
        <taxon>Eukaryota</taxon>
        <taxon>Metazoa</taxon>
        <taxon>Ecdysozoa</taxon>
        <taxon>Nematoda</taxon>
        <taxon>Chromadorea</taxon>
        <taxon>Rhabditida</taxon>
        <taxon>Tylenchina</taxon>
        <taxon>Panagrolaimomorpha</taxon>
        <taxon>Panagrolaimoidea</taxon>
        <taxon>Panagrolaimidae</taxon>
        <taxon>Panagrellus</taxon>
    </lineage>
</organism>
<evidence type="ECO:0000313" key="2">
    <source>
        <dbReference type="Proteomes" id="UP000492821"/>
    </source>
</evidence>